<dbReference type="GO" id="GO:1990114">
    <property type="term" value="P:RNA polymerase II core complex assembly"/>
    <property type="evidence" value="ECO:0007669"/>
    <property type="project" value="TreeGrafter"/>
</dbReference>
<dbReference type="InterPro" id="IPR004127">
    <property type="entry name" value="Prefoldin_subunit_alpha"/>
</dbReference>
<dbReference type="PANTHER" id="PTHR12674">
    <property type="entry name" value="PREFOLDIN SUBUNIT 5"/>
    <property type="match status" value="1"/>
</dbReference>
<reference evidence="4" key="1">
    <citation type="journal article" date="2015" name="PLoS Genet.">
        <title>Genome Sequence and Transcriptome Analyses of Chrysochromulina tobin: Metabolic Tools for Enhanced Algal Fitness in the Prominent Order Prymnesiales (Haptophyceae).</title>
        <authorList>
            <person name="Hovde B.T."/>
            <person name="Deodato C.R."/>
            <person name="Hunsperger H.M."/>
            <person name="Ryken S.A."/>
            <person name="Yost W."/>
            <person name="Jha R.K."/>
            <person name="Patterson J."/>
            <person name="Monnat R.J. Jr."/>
            <person name="Barlow S.B."/>
            <person name="Starkenburg S.R."/>
            <person name="Cattolico R.A."/>
        </authorList>
    </citation>
    <scope>NUCLEOTIDE SEQUENCE</scope>
    <source>
        <strain evidence="4">CCMP291</strain>
    </source>
</reference>
<dbReference type="GO" id="GO:0051082">
    <property type="term" value="F:unfolded protein binding"/>
    <property type="evidence" value="ECO:0007669"/>
    <property type="project" value="InterPro"/>
</dbReference>
<dbReference type="GO" id="GO:1990113">
    <property type="term" value="P:RNA polymerase I assembly"/>
    <property type="evidence" value="ECO:0007669"/>
    <property type="project" value="TreeGrafter"/>
</dbReference>
<dbReference type="AlphaFoldDB" id="A0A0M0JIN5"/>
<dbReference type="InterPro" id="IPR011599">
    <property type="entry name" value="PFD_alpha_archaea"/>
</dbReference>
<dbReference type="Pfam" id="PF02996">
    <property type="entry name" value="Prefoldin"/>
    <property type="match status" value="1"/>
</dbReference>
<comment type="caution">
    <text evidence="3">The sequence shown here is derived from an EMBL/GenBank/DDBJ whole genome shotgun (WGS) entry which is preliminary data.</text>
</comment>
<feature type="coiled-coil region" evidence="2">
    <location>
        <begin position="13"/>
        <end position="57"/>
    </location>
</feature>
<dbReference type="CDD" id="cd23157">
    <property type="entry name" value="Prefoldin_5"/>
    <property type="match status" value="1"/>
</dbReference>
<comment type="similarity">
    <text evidence="1">Belongs to the prefoldin subunit alpha family.</text>
</comment>
<proteinExistence type="inferred from homology"/>
<evidence type="ECO:0000256" key="1">
    <source>
        <dbReference type="ARBA" id="ARBA00010048"/>
    </source>
</evidence>
<dbReference type="PANTHER" id="PTHR12674:SF2">
    <property type="entry name" value="PREFOLDIN SUBUNIT 5"/>
    <property type="match status" value="1"/>
</dbReference>
<dbReference type="InterPro" id="IPR009053">
    <property type="entry name" value="Prefoldin"/>
</dbReference>
<evidence type="ECO:0000313" key="4">
    <source>
        <dbReference type="Proteomes" id="UP000037460"/>
    </source>
</evidence>
<dbReference type="GO" id="GO:0016272">
    <property type="term" value="C:prefoldin complex"/>
    <property type="evidence" value="ECO:0007669"/>
    <property type="project" value="InterPro"/>
</dbReference>
<protein>
    <submittedName>
        <fullName evidence="3">Prefoldin subunit 5</fullName>
    </submittedName>
</protein>
<dbReference type="Proteomes" id="UP000037460">
    <property type="component" value="Unassembled WGS sequence"/>
</dbReference>
<evidence type="ECO:0000256" key="2">
    <source>
        <dbReference type="SAM" id="Coils"/>
    </source>
</evidence>
<dbReference type="EMBL" id="JWZX01002862">
    <property type="protein sequence ID" value="KOO26360.1"/>
    <property type="molecule type" value="Genomic_DNA"/>
</dbReference>
<dbReference type="GO" id="GO:1990115">
    <property type="term" value="P:RNA polymerase III assembly"/>
    <property type="evidence" value="ECO:0007669"/>
    <property type="project" value="TreeGrafter"/>
</dbReference>
<accession>A0A0M0JIN5</accession>
<name>A0A0M0JIN5_9EUKA</name>
<dbReference type="GO" id="GO:0005737">
    <property type="term" value="C:cytoplasm"/>
    <property type="evidence" value="ECO:0007669"/>
    <property type="project" value="TreeGrafter"/>
</dbReference>
<sequence length="158" mass="16963">MGDNGMSLFALSLEQLTQLKQSIEEELQGLQGALQQLQISRNKLTNSKNALEKLSKTPEGTPMLVPLTTSLYVPGETAPLDTVLVDVGTGYYIEKSLKQASAFLDRKMALIEQQAANVQSAAQFKHKNLSQTVEVMNRKLIEARGALTAGSSGGGTAI</sequence>
<keyword evidence="4" id="KW-1185">Reference proteome</keyword>
<organism evidence="3 4">
    <name type="scientific">Chrysochromulina tobinii</name>
    <dbReference type="NCBI Taxonomy" id="1460289"/>
    <lineage>
        <taxon>Eukaryota</taxon>
        <taxon>Haptista</taxon>
        <taxon>Haptophyta</taxon>
        <taxon>Prymnesiophyceae</taxon>
        <taxon>Prymnesiales</taxon>
        <taxon>Chrysochromulinaceae</taxon>
        <taxon>Chrysochromulina</taxon>
    </lineage>
</organism>
<gene>
    <name evidence="3" type="ORF">Ctob_005775</name>
</gene>
<dbReference type="Gene3D" id="1.10.287.370">
    <property type="match status" value="1"/>
</dbReference>
<dbReference type="OrthoDB" id="10267474at2759"/>
<dbReference type="SUPFAM" id="SSF46579">
    <property type="entry name" value="Prefoldin"/>
    <property type="match status" value="1"/>
</dbReference>
<dbReference type="NCBIfam" id="TIGR00293">
    <property type="entry name" value="prefoldin subunit alpha"/>
    <property type="match status" value="1"/>
</dbReference>
<evidence type="ECO:0000313" key="3">
    <source>
        <dbReference type="EMBL" id="KOO26360.1"/>
    </source>
</evidence>
<dbReference type="GO" id="GO:0006457">
    <property type="term" value="P:protein folding"/>
    <property type="evidence" value="ECO:0007669"/>
    <property type="project" value="InterPro"/>
</dbReference>
<keyword evidence="2" id="KW-0175">Coiled coil</keyword>